<feature type="domain" description="Guanylate cyclase" evidence="16">
    <location>
        <begin position="376"/>
        <end position="513"/>
    </location>
</feature>
<comment type="catalytic activity">
    <reaction evidence="1">
        <text>ATP = 3',5'-cyclic AMP + diphosphate</text>
        <dbReference type="Rhea" id="RHEA:15389"/>
        <dbReference type="ChEBI" id="CHEBI:30616"/>
        <dbReference type="ChEBI" id="CHEBI:33019"/>
        <dbReference type="ChEBI" id="CHEBI:58165"/>
        <dbReference type="EC" id="4.6.1.1"/>
    </reaction>
</comment>
<dbReference type="AlphaFoldDB" id="A0A0T6B9P4"/>
<organism evidence="17 18">
    <name type="scientific">Oryctes borbonicus</name>
    <dbReference type="NCBI Taxonomy" id="1629725"/>
    <lineage>
        <taxon>Eukaryota</taxon>
        <taxon>Metazoa</taxon>
        <taxon>Ecdysozoa</taxon>
        <taxon>Arthropoda</taxon>
        <taxon>Hexapoda</taxon>
        <taxon>Insecta</taxon>
        <taxon>Pterygota</taxon>
        <taxon>Neoptera</taxon>
        <taxon>Endopterygota</taxon>
        <taxon>Coleoptera</taxon>
        <taxon>Polyphaga</taxon>
        <taxon>Scarabaeiformia</taxon>
        <taxon>Scarabaeidae</taxon>
        <taxon>Dynastinae</taxon>
        <taxon>Oryctes</taxon>
    </lineage>
</organism>
<dbReference type="SMART" id="SM00044">
    <property type="entry name" value="CYCc"/>
    <property type="match status" value="1"/>
</dbReference>
<keyword evidence="8" id="KW-0067">ATP-binding</keyword>
<evidence type="ECO:0000256" key="11">
    <source>
        <dbReference type="ARBA" id="ARBA00022998"/>
    </source>
</evidence>
<keyword evidence="5 15" id="KW-0812">Transmembrane</keyword>
<evidence type="ECO:0000256" key="9">
    <source>
        <dbReference type="ARBA" id="ARBA00022842"/>
    </source>
</evidence>
<dbReference type="InterPro" id="IPR001054">
    <property type="entry name" value="A/G_cyclase"/>
</dbReference>
<dbReference type="PANTHER" id="PTHR45627:SF23">
    <property type="entry name" value="AT30656P-RELATED"/>
    <property type="match status" value="1"/>
</dbReference>
<dbReference type="GO" id="GO:0004016">
    <property type="term" value="F:adenylate cyclase activity"/>
    <property type="evidence" value="ECO:0007669"/>
    <property type="project" value="UniProtKB-EC"/>
</dbReference>
<dbReference type="GO" id="GO:0035556">
    <property type="term" value="P:intracellular signal transduction"/>
    <property type="evidence" value="ECO:0007669"/>
    <property type="project" value="InterPro"/>
</dbReference>
<keyword evidence="11" id="KW-0115">cAMP biosynthesis</keyword>
<keyword evidence="12 15" id="KW-0472">Membrane</keyword>
<evidence type="ECO:0000256" key="8">
    <source>
        <dbReference type="ARBA" id="ARBA00022840"/>
    </source>
</evidence>
<proteinExistence type="inferred from homology"/>
<dbReference type="GO" id="GO:0005524">
    <property type="term" value="F:ATP binding"/>
    <property type="evidence" value="ECO:0007669"/>
    <property type="project" value="UniProtKB-KW"/>
</dbReference>
<keyword evidence="10 15" id="KW-1133">Transmembrane helix</keyword>
<dbReference type="GO" id="GO:0006171">
    <property type="term" value="P:cAMP biosynthetic process"/>
    <property type="evidence" value="ECO:0007669"/>
    <property type="project" value="UniProtKB-KW"/>
</dbReference>
<evidence type="ECO:0000256" key="14">
    <source>
        <dbReference type="RuleBase" id="RU000405"/>
    </source>
</evidence>
<comment type="similarity">
    <text evidence="14">Belongs to the adenylyl cyclase class-4/guanylyl cyclase family.</text>
</comment>
<reference evidence="17 18" key="1">
    <citation type="submission" date="2015-09" db="EMBL/GenBank/DDBJ databases">
        <title>Draft genome of the scarab beetle Oryctes borbonicus.</title>
        <authorList>
            <person name="Meyer J.M."/>
            <person name="Markov G.V."/>
            <person name="Baskaran P."/>
            <person name="Herrmann M."/>
            <person name="Sommer R.J."/>
            <person name="Roedelsperger C."/>
        </authorList>
    </citation>
    <scope>NUCLEOTIDE SEQUENCE [LARGE SCALE GENOMIC DNA]</scope>
    <source>
        <strain evidence="17">OB123</strain>
        <tissue evidence="17">Whole animal</tissue>
    </source>
</reference>
<keyword evidence="9" id="KW-0460">Magnesium</keyword>
<dbReference type="CDD" id="cd07302">
    <property type="entry name" value="CHD"/>
    <property type="match status" value="1"/>
</dbReference>
<name>A0A0T6B9P4_9SCAR</name>
<dbReference type="Gene3D" id="3.30.70.1230">
    <property type="entry name" value="Nucleotide cyclase"/>
    <property type="match status" value="1"/>
</dbReference>
<dbReference type="EC" id="4.6.1.1" evidence="4"/>
<dbReference type="SUPFAM" id="SSF55073">
    <property type="entry name" value="Nucleotide cyclase"/>
    <property type="match status" value="1"/>
</dbReference>
<dbReference type="PROSITE" id="PS00452">
    <property type="entry name" value="GUANYLATE_CYCLASE_1"/>
    <property type="match status" value="1"/>
</dbReference>
<dbReference type="OrthoDB" id="10006362at2759"/>
<dbReference type="Proteomes" id="UP000051574">
    <property type="component" value="Unassembled WGS sequence"/>
</dbReference>
<evidence type="ECO:0000256" key="3">
    <source>
        <dbReference type="ARBA" id="ARBA00004141"/>
    </source>
</evidence>
<dbReference type="PROSITE" id="PS50125">
    <property type="entry name" value="GUANYLATE_CYCLASE_2"/>
    <property type="match status" value="1"/>
</dbReference>
<evidence type="ECO:0000256" key="7">
    <source>
        <dbReference type="ARBA" id="ARBA00022741"/>
    </source>
</evidence>
<evidence type="ECO:0000256" key="13">
    <source>
        <dbReference type="ARBA" id="ARBA00023239"/>
    </source>
</evidence>
<dbReference type="GO" id="GO:0046872">
    <property type="term" value="F:metal ion binding"/>
    <property type="evidence" value="ECO:0007669"/>
    <property type="project" value="UniProtKB-KW"/>
</dbReference>
<sequence>MGNRPSRNAGGMNIRRRITPTIISRRTPFMDNNLAKYHERLRITDKQMEEAVDKMPLSKYDQWFKIKEINPLLLIFRKLTTELDFIRQPDPLFKYYILSVFVILICMVAIQNFSQTEWNTVIGYISIVFVLLIVLPLTWIYGFWRCYRYNIKEEKKNPIINRVYKFSSAIMENITYRVIIYFVICLLCAGTVFSEMVQCEHFKGSNSTLKGIFIDVLFRSDVGEECMIPWHMTETCALIIIINYSFLRIHLWLKVLVSLVITALYSYFLWSFNEAYYYSSESLNHSVKGPTAHVVIIIYLLITLHFIDRQTDYMHRLDHQWRTQLNEEQEQAHILHEVNYKLLNNILPVHVSEYYTDNNRDRGLYYEEYVENDCVTVMFASIVNYDKELPDKILLSYLSGMITALDQLLLEKYNNVVEKIKIANWTYMAATGLDPGKRTSGTDGHRVRRENVMHLLNFAVDIKRTIKIIDREFQYPKLRIGIAHGPITAGVVGSKKPLYDIWGDAVNMASRMESTGVMDRIQVMEETATIIRSYGYSCTFRDYIHVKGRSANVPTYFVDVDEDDNLIKIC</sequence>
<evidence type="ECO:0000256" key="1">
    <source>
        <dbReference type="ARBA" id="ARBA00001593"/>
    </source>
</evidence>
<feature type="transmembrane region" description="Helical" evidence="15">
    <location>
        <begin position="251"/>
        <end position="270"/>
    </location>
</feature>
<evidence type="ECO:0000256" key="12">
    <source>
        <dbReference type="ARBA" id="ARBA00023136"/>
    </source>
</evidence>
<accession>A0A0T6B9P4</accession>
<comment type="cofactor">
    <cofactor evidence="2">
        <name>Mg(2+)</name>
        <dbReference type="ChEBI" id="CHEBI:18420"/>
    </cofactor>
</comment>
<feature type="transmembrane region" description="Helical" evidence="15">
    <location>
        <begin position="174"/>
        <end position="193"/>
    </location>
</feature>
<dbReference type="GO" id="GO:0005886">
    <property type="term" value="C:plasma membrane"/>
    <property type="evidence" value="ECO:0007669"/>
    <property type="project" value="TreeGrafter"/>
</dbReference>
<feature type="transmembrane region" description="Helical" evidence="15">
    <location>
        <begin position="290"/>
        <end position="307"/>
    </location>
</feature>
<dbReference type="InterPro" id="IPR018297">
    <property type="entry name" value="A/G_cyclase_CS"/>
</dbReference>
<keyword evidence="18" id="KW-1185">Reference proteome</keyword>
<keyword evidence="7" id="KW-0547">Nucleotide-binding</keyword>
<evidence type="ECO:0000259" key="16">
    <source>
        <dbReference type="PROSITE" id="PS50125"/>
    </source>
</evidence>
<gene>
    <name evidence="17" type="ORF">AMK59_285</name>
</gene>
<evidence type="ECO:0000313" key="18">
    <source>
        <dbReference type="Proteomes" id="UP000051574"/>
    </source>
</evidence>
<evidence type="ECO:0000256" key="2">
    <source>
        <dbReference type="ARBA" id="ARBA00001946"/>
    </source>
</evidence>
<keyword evidence="6" id="KW-0479">Metal-binding</keyword>
<evidence type="ECO:0000256" key="4">
    <source>
        <dbReference type="ARBA" id="ARBA00012201"/>
    </source>
</evidence>
<evidence type="ECO:0000256" key="6">
    <source>
        <dbReference type="ARBA" id="ARBA00022723"/>
    </source>
</evidence>
<dbReference type="EMBL" id="LJIG01002868">
    <property type="protein sequence ID" value="KRT84072.1"/>
    <property type="molecule type" value="Genomic_DNA"/>
</dbReference>
<dbReference type="InterPro" id="IPR029787">
    <property type="entry name" value="Nucleotide_cyclase"/>
</dbReference>
<evidence type="ECO:0000256" key="15">
    <source>
        <dbReference type="SAM" id="Phobius"/>
    </source>
</evidence>
<evidence type="ECO:0000256" key="5">
    <source>
        <dbReference type="ARBA" id="ARBA00022692"/>
    </source>
</evidence>
<comment type="subcellular location">
    <subcellularLocation>
        <location evidence="3">Membrane</location>
        <topology evidence="3">Multi-pass membrane protein</topology>
    </subcellularLocation>
</comment>
<evidence type="ECO:0000256" key="10">
    <source>
        <dbReference type="ARBA" id="ARBA00022989"/>
    </source>
</evidence>
<dbReference type="PANTHER" id="PTHR45627">
    <property type="entry name" value="ADENYLATE CYCLASE TYPE 1"/>
    <property type="match status" value="1"/>
</dbReference>
<keyword evidence="13 14" id="KW-0456">Lyase</keyword>
<evidence type="ECO:0000313" key="17">
    <source>
        <dbReference type="EMBL" id="KRT84072.1"/>
    </source>
</evidence>
<dbReference type="Pfam" id="PF00211">
    <property type="entry name" value="Guanylate_cyc"/>
    <property type="match status" value="1"/>
</dbReference>
<dbReference type="GO" id="GO:0007189">
    <property type="term" value="P:adenylate cyclase-activating G protein-coupled receptor signaling pathway"/>
    <property type="evidence" value="ECO:0007669"/>
    <property type="project" value="TreeGrafter"/>
</dbReference>
<protein>
    <recommendedName>
        <fullName evidence="4">adenylate cyclase</fullName>
        <ecNumber evidence="4">4.6.1.1</ecNumber>
    </recommendedName>
</protein>
<feature type="transmembrane region" description="Helical" evidence="15">
    <location>
        <begin position="227"/>
        <end position="244"/>
    </location>
</feature>
<comment type="caution">
    <text evidence="17">The sequence shown here is derived from an EMBL/GenBank/DDBJ whole genome shotgun (WGS) entry which is preliminary data.</text>
</comment>
<feature type="transmembrane region" description="Helical" evidence="15">
    <location>
        <begin position="122"/>
        <end position="144"/>
    </location>
</feature>
<feature type="transmembrane region" description="Helical" evidence="15">
    <location>
        <begin position="92"/>
        <end position="110"/>
    </location>
</feature>